<gene>
    <name evidence="1" type="ORF">SFRICE_015226</name>
</gene>
<organism evidence="1">
    <name type="scientific">Spodoptera frugiperda</name>
    <name type="common">Fall armyworm</name>
    <dbReference type="NCBI Taxonomy" id="7108"/>
    <lineage>
        <taxon>Eukaryota</taxon>
        <taxon>Metazoa</taxon>
        <taxon>Ecdysozoa</taxon>
        <taxon>Arthropoda</taxon>
        <taxon>Hexapoda</taxon>
        <taxon>Insecta</taxon>
        <taxon>Pterygota</taxon>
        <taxon>Neoptera</taxon>
        <taxon>Endopterygota</taxon>
        <taxon>Lepidoptera</taxon>
        <taxon>Glossata</taxon>
        <taxon>Ditrysia</taxon>
        <taxon>Noctuoidea</taxon>
        <taxon>Noctuidae</taxon>
        <taxon>Amphipyrinae</taxon>
        <taxon>Spodoptera</taxon>
    </lineage>
</organism>
<proteinExistence type="predicted"/>
<name>A0A2H1VPI9_SPOFR</name>
<evidence type="ECO:0000313" key="1">
    <source>
        <dbReference type="EMBL" id="SOQ42716.1"/>
    </source>
</evidence>
<dbReference type="AlphaFoldDB" id="A0A2H1VPI9"/>
<reference evidence="1" key="1">
    <citation type="submission" date="2016-07" db="EMBL/GenBank/DDBJ databases">
        <authorList>
            <person name="Bretaudeau A."/>
        </authorList>
    </citation>
    <scope>NUCLEOTIDE SEQUENCE</scope>
    <source>
        <strain evidence="1">Rice</strain>
        <tissue evidence="1">Whole body</tissue>
    </source>
</reference>
<protein>
    <submittedName>
        <fullName evidence="1">SFRICE_015226</fullName>
    </submittedName>
</protein>
<dbReference type="EMBL" id="ODYU01003666">
    <property type="protein sequence ID" value="SOQ42716.1"/>
    <property type="molecule type" value="Genomic_DNA"/>
</dbReference>
<sequence>MNDCPGSRNEKNQKMLLEEKMDWGRTVGGSGLLSLFSKPRDWSEIVTLSSERKSLLQPLSKIDENIENRNLNNALHDTRIELETQTRAVNEQTDHLMVSHQRRKCTPATPEELQVHCRPCIKITLFLCGRTVNEQTDHLMISDQRCSWTPATPEELQVSILIGDEPIAYIAGTIYLSIIN</sequence>
<accession>A0A2H1VPI9</accession>